<reference evidence="1" key="1">
    <citation type="submission" date="2014-11" db="EMBL/GenBank/DDBJ databases">
        <authorList>
            <person name="Amaro Gonzalez C."/>
        </authorList>
    </citation>
    <scope>NUCLEOTIDE SEQUENCE</scope>
</reference>
<organism evidence="1">
    <name type="scientific">Anguilla anguilla</name>
    <name type="common">European freshwater eel</name>
    <name type="synonym">Muraena anguilla</name>
    <dbReference type="NCBI Taxonomy" id="7936"/>
    <lineage>
        <taxon>Eukaryota</taxon>
        <taxon>Metazoa</taxon>
        <taxon>Chordata</taxon>
        <taxon>Craniata</taxon>
        <taxon>Vertebrata</taxon>
        <taxon>Euteleostomi</taxon>
        <taxon>Actinopterygii</taxon>
        <taxon>Neopterygii</taxon>
        <taxon>Teleostei</taxon>
        <taxon>Anguilliformes</taxon>
        <taxon>Anguillidae</taxon>
        <taxon>Anguilla</taxon>
    </lineage>
</organism>
<protein>
    <submittedName>
        <fullName evidence="1">Uncharacterized protein</fullName>
    </submittedName>
</protein>
<sequence length="48" mass="5196">MALPFSGNVNSIVTVSSITPIKKEIFLVNITTFSAKKISVSLNKTQNN</sequence>
<evidence type="ECO:0000313" key="1">
    <source>
        <dbReference type="EMBL" id="JAH95762.1"/>
    </source>
</evidence>
<proteinExistence type="predicted"/>
<accession>A0A0E9WZ68</accession>
<reference evidence="1" key="2">
    <citation type="journal article" date="2015" name="Fish Shellfish Immunol.">
        <title>Early steps in the European eel (Anguilla anguilla)-Vibrio vulnificus interaction in the gills: Role of the RtxA13 toxin.</title>
        <authorList>
            <person name="Callol A."/>
            <person name="Pajuelo D."/>
            <person name="Ebbesson L."/>
            <person name="Teles M."/>
            <person name="MacKenzie S."/>
            <person name="Amaro C."/>
        </authorList>
    </citation>
    <scope>NUCLEOTIDE SEQUENCE</scope>
</reference>
<name>A0A0E9WZ68_ANGAN</name>
<dbReference type="AlphaFoldDB" id="A0A0E9WZ68"/>
<dbReference type="EMBL" id="GBXM01012815">
    <property type="protein sequence ID" value="JAH95762.1"/>
    <property type="molecule type" value="Transcribed_RNA"/>
</dbReference>